<evidence type="ECO:0000256" key="1">
    <source>
        <dbReference type="SAM" id="MobiDB-lite"/>
    </source>
</evidence>
<dbReference type="EMBL" id="ML977634">
    <property type="protein sequence ID" value="KAF1995742.1"/>
    <property type="molecule type" value="Genomic_DNA"/>
</dbReference>
<gene>
    <name evidence="2" type="ORF">P154DRAFT_538595</name>
</gene>
<feature type="compositionally biased region" description="Basic and acidic residues" evidence="1">
    <location>
        <begin position="125"/>
        <end position="135"/>
    </location>
</feature>
<organism evidence="2 3">
    <name type="scientific">Amniculicola lignicola CBS 123094</name>
    <dbReference type="NCBI Taxonomy" id="1392246"/>
    <lineage>
        <taxon>Eukaryota</taxon>
        <taxon>Fungi</taxon>
        <taxon>Dikarya</taxon>
        <taxon>Ascomycota</taxon>
        <taxon>Pezizomycotina</taxon>
        <taxon>Dothideomycetes</taxon>
        <taxon>Pleosporomycetidae</taxon>
        <taxon>Pleosporales</taxon>
        <taxon>Amniculicolaceae</taxon>
        <taxon>Amniculicola</taxon>
    </lineage>
</organism>
<feature type="region of interest" description="Disordered" evidence="1">
    <location>
        <begin position="1"/>
        <end position="29"/>
    </location>
</feature>
<evidence type="ECO:0000313" key="3">
    <source>
        <dbReference type="Proteomes" id="UP000799779"/>
    </source>
</evidence>
<dbReference type="Proteomes" id="UP000799779">
    <property type="component" value="Unassembled WGS sequence"/>
</dbReference>
<dbReference type="AlphaFoldDB" id="A0A6A5W1D7"/>
<feature type="region of interest" description="Disordered" evidence="1">
    <location>
        <begin position="89"/>
        <end position="204"/>
    </location>
</feature>
<keyword evidence="3" id="KW-1185">Reference proteome</keyword>
<sequence>MSPTSSTPNRDPVPAQEPNPDGPLADGYYTTTDDEFLISIGCRIPERNEAYLRSIGVQLPERKEGMTSADVLMAVGIRKWMIKGCGGDGVAFEDDDEDKEIPRDRVDSRDGDDEKEESEEGDSGESDKAQNKKDGENDDVEDGSWTEGSGWVTSSDDTDDGYLADNETKPKRKARTRRNTESSSPTKSLPTPVPTLPPHSTPTHCTRSTHRCWVKTTCWTICILWGLMVVQRLMPNTILGRVIGFYGRRVEGEMRTHGDVMKVVLWMAGWR</sequence>
<evidence type="ECO:0000313" key="2">
    <source>
        <dbReference type="EMBL" id="KAF1995742.1"/>
    </source>
</evidence>
<reference evidence="2" key="1">
    <citation type="journal article" date="2020" name="Stud. Mycol.">
        <title>101 Dothideomycetes genomes: a test case for predicting lifestyles and emergence of pathogens.</title>
        <authorList>
            <person name="Haridas S."/>
            <person name="Albert R."/>
            <person name="Binder M."/>
            <person name="Bloem J."/>
            <person name="Labutti K."/>
            <person name="Salamov A."/>
            <person name="Andreopoulos B."/>
            <person name="Baker S."/>
            <person name="Barry K."/>
            <person name="Bills G."/>
            <person name="Bluhm B."/>
            <person name="Cannon C."/>
            <person name="Castanera R."/>
            <person name="Culley D."/>
            <person name="Daum C."/>
            <person name="Ezra D."/>
            <person name="Gonzalez J."/>
            <person name="Henrissat B."/>
            <person name="Kuo A."/>
            <person name="Liang C."/>
            <person name="Lipzen A."/>
            <person name="Lutzoni F."/>
            <person name="Magnuson J."/>
            <person name="Mondo S."/>
            <person name="Nolan M."/>
            <person name="Ohm R."/>
            <person name="Pangilinan J."/>
            <person name="Park H.-J."/>
            <person name="Ramirez L."/>
            <person name="Alfaro M."/>
            <person name="Sun H."/>
            <person name="Tritt A."/>
            <person name="Yoshinaga Y."/>
            <person name="Zwiers L.-H."/>
            <person name="Turgeon B."/>
            <person name="Goodwin S."/>
            <person name="Spatafora J."/>
            <person name="Crous P."/>
            <person name="Grigoriev I."/>
        </authorList>
    </citation>
    <scope>NUCLEOTIDE SEQUENCE</scope>
    <source>
        <strain evidence="2">CBS 123094</strain>
    </source>
</reference>
<feature type="compositionally biased region" description="Acidic residues" evidence="1">
    <location>
        <begin position="110"/>
        <end position="124"/>
    </location>
</feature>
<protein>
    <submittedName>
        <fullName evidence="2">Uncharacterized protein</fullName>
    </submittedName>
</protein>
<feature type="compositionally biased region" description="Pro residues" evidence="1">
    <location>
        <begin position="191"/>
        <end position="200"/>
    </location>
</feature>
<name>A0A6A5W1D7_9PLEO</name>
<proteinExistence type="predicted"/>
<accession>A0A6A5W1D7</accession>
<feature type="compositionally biased region" description="Basic and acidic residues" evidence="1">
    <location>
        <begin position="100"/>
        <end position="109"/>
    </location>
</feature>